<dbReference type="eggNOG" id="COG0542">
    <property type="taxonomic scope" value="Bacteria"/>
</dbReference>
<dbReference type="Gene3D" id="3.40.50.300">
    <property type="entry name" value="P-loop containing nucleotide triphosphate hydrolases"/>
    <property type="match status" value="2"/>
</dbReference>
<dbReference type="GO" id="GO:0005524">
    <property type="term" value="F:ATP binding"/>
    <property type="evidence" value="ECO:0007669"/>
    <property type="project" value="UniProtKB-KW"/>
</dbReference>
<dbReference type="Gene3D" id="1.10.8.60">
    <property type="match status" value="1"/>
</dbReference>
<dbReference type="Pfam" id="PF07724">
    <property type="entry name" value="AAA_2"/>
    <property type="match status" value="1"/>
</dbReference>
<evidence type="ECO:0000256" key="1">
    <source>
        <dbReference type="ARBA" id="ARBA00022741"/>
    </source>
</evidence>
<keyword evidence="1" id="KW-0547">Nucleotide-binding</keyword>
<name>A1ZCV4_MICM2</name>
<evidence type="ECO:0000313" key="7">
    <source>
        <dbReference type="Proteomes" id="UP000004095"/>
    </source>
</evidence>
<dbReference type="InterPro" id="IPR003593">
    <property type="entry name" value="AAA+_ATPase"/>
</dbReference>
<keyword evidence="3" id="KW-0143">Chaperone</keyword>
<keyword evidence="7" id="KW-1185">Reference proteome</keyword>
<dbReference type="SMART" id="SM00382">
    <property type="entry name" value="AAA"/>
    <property type="match status" value="1"/>
</dbReference>
<dbReference type="CDD" id="cd19499">
    <property type="entry name" value="RecA-like_ClpB_Hsp104-like"/>
    <property type="match status" value="1"/>
</dbReference>
<dbReference type="InterPro" id="IPR019489">
    <property type="entry name" value="Clp_ATPase_C"/>
</dbReference>
<dbReference type="RefSeq" id="WP_002693127.1">
    <property type="nucleotide sequence ID" value="NZ_AAWS01000002.1"/>
</dbReference>
<reference evidence="6 7" key="1">
    <citation type="submission" date="2007-01" db="EMBL/GenBank/DDBJ databases">
        <authorList>
            <person name="Haygood M."/>
            <person name="Podell S."/>
            <person name="Anderson C."/>
            <person name="Hopkinson B."/>
            <person name="Roe K."/>
            <person name="Barbeau K."/>
            <person name="Gaasterland T."/>
            <person name="Ferriera S."/>
            <person name="Johnson J."/>
            <person name="Kravitz S."/>
            <person name="Beeson K."/>
            <person name="Sutton G."/>
            <person name="Rogers Y.-H."/>
            <person name="Friedman R."/>
            <person name="Frazier M."/>
            <person name="Venter J.C."/>
        </authorList>
    </citation>
    <scope>NUCLEOTIDE SEQUENCE [LARGE SCALE GENOMIC DNA]</scope>
    <source>
        <strain evidence="6 7">ATCC 23134</strain>
    </source>
</reference>
<dbReference type="SUPFAM" id="SSF52540">
    <property type="entry name" value="P-loop containing nucleoside triphosphate hydrolases"/>
    <property type="match status" value="2"/>
</dbReference>
<dbReference type="SMART" id="SM01086">
    <property type="entry name" value="ClpB_D2-small"/>
    <property type="match status" value="1"/>
</dbReference>
<feature type="domain" description="Clp ATPase C-terminal" evidence="5">
    <location>
        <begin position="685"/>
        <end position="776"/>
    </location>
</feature>
<dbReference type="PRINTS" id="PR00300">
    <property type="entry name" value="CLPPROTEASEA"/>
</dbReference>
<dbReference type="PANTHER" id="PTHR11638">
    <property type="entry name" value="ATP-DEPENDENT CLP PROTEASE"/>
    <property type="match status" value="1"/>
</dbReference>
<sequence length="1137" mass="133326">MASIHFEFPVWVQYKNKQYIIRPLFVANQSVANDRYERAMKGLIKSVRNEFKNYKTNRANLDYFLWYLFNPDFKYVNLNLEFSYGQRYFHGQVATAWFEHNGYTVVTMPAFDNLWFIMETRDPKKADVVREVEEQIQRFGRRYKKEYDEEFLMEPYQANGKEFCTAVDMYMHTAGEKITLGYVDDDMFQQFFRPNATFEGRDEIEKVGFELNDLYPSELNRAFYQDELVTQLDRLIYNRENVPMVILGPRRVGKSTLLHEVVHRYLERNSEKELYHLDNLWNVDPSRLIAGMSIVGMWQRRFESIIRFAMNPITEYPRRDKLYFNNIIALFRIGKSAQNDMTLSDVLKPYLQKREIQVVLEATPEEWDIASELDRGFTDLFKVVRLYEPTETKSLRIINKVRVRLESEHDFKISNTGLLRLIELQKRFNQNMVLIGAIAENLHQLSSKYSEEEVTPQTIVEEFSSKTHLNERLADPEVKITKDEFQQYISRRLVGQQDAVDCLADVLHVIKAQLNNPERPFGSYLFIGPTGVGKTQAAKVVAKYLFNHEDSLVRFDMNEFIDGGAVSRLVGDLDYPEGQLTTKIRYNPYCVLLFDEIEKAHPDVHNLLLQVLGEGRLTDALGRTISFCNTVIIMTSNLGAERVGKEINIQRRADLASSTYEKSVRDFFRPEFINRIDNVIIFNKLNLEHIGQIAWLQIKELLKRHGFMRRHTILNVSEEVLQKLAENGFDPEMGGRALKRQIEKELTVLIADQLVETLPDTPVIFNLFIQDHQLKPLLTRLEHIEAFGESAIPKIGDFEVGIQHFEYLLTEVEQLKAEMFQLADDEDNAIIDPSTITDYSLIHMKEDVLNIEQKVRNIIYEYQTQNNFDLSQSNVQIRYVAQEKLIKNDNSGSKVEKKYFKELYSELEIYEYLEEVAQATDRIVRESDAMFFEVSQAWAWIRFYYHHYEKSGLDRVMICVISRVEKAGQDEVKYLKKLYERIYPVEQVIEAKNNEWHLYLNGPGLFDLFSCEVGFHMFFTPHETPLPVEVSIHRLGNDETPETFVNNLDNRRWQDMVKTEEGVKSLKKVAHIIRLYAFSDLLQRKGSITDLRTGIINYEDLTDAELKFLFYANFDAEFKLNVEAIEPPKNEEEEDES</sequence>
<dbReference type="PANTHER" id="PTHR11638:SF18">
    <property type="entry name" value="HEAT SHOCK PROTEIN 104"/>
    <property type="match status" value="1"/>
</dbReference>
<accession>A1ZCV4</accession>
<dbReference type="InterPro" id="IPR027417">
    <property type="entry name" value="P-loop_NTPase"/>
</dbReference>
<dbReference type="GO" id="GO:0034605">
    <property type="term" value="P:cellular response to heat"/>
    <property type="evidence" value="ECO:0007669"/>
    <property type="project" value="TreeGrafter"/>
</dbReference>
<organism evidence="6 7">
    <name type="scientific">Microscilla marina ATCC 23134</name>
    <dbReference type="NCBI Taxonomy" id="313606"/>
    <lineage>
        <taxon>Bacteria</taxon>
        <taxon>Pseudomonadati</taxon>
        <taxon>Bacteroidota</taxon>
        <taxon>Cytophagia</taxon>
        <taxon>Cytophagales</taxon>
        <taxon>Microscillaceae</taxon>
        <taxon>Microscilla</taxon>
    </lineage>
</organism>
<comment type="caution">
    <text evidence="6">The sequence shown here is derived from an EMBL/GenBank/DDBJ whole genome shotgun (WGS) entry which is preliminary data.</text>
</comment>
<protein>
    <submittedName>
        <fullName evidence="6">ATPases with chaperone activity ClpC, two ATP-binding domain</fullName>
    </submittedName>
</protein>
<keyword evidence="2 6" id="KW-0067">ATP-binding</keyword>
<dbReference type="InterPro" id="IPR001270">
    <property type="entry name" value="ClpA/B"/>
</dbReference>
<dbReference type="EMBL" id="AAWS01000002">
    <property type="protein sequence ID" value="EAY31493.1"/>
    <property type="molecule type" value="Genomic_DNA"/>
</dbReference>
<dbReference type="GO" id="GO:0016887">
    <property type="term" value="F:ATP hydrolysis activity"/>
    <property type="evidence" value="ECO:0007669"/>
    <property type="project" value="InterPro"/>
</dbReference>
<dbReference type="Pfam" id="PF10431">
    <property type="entry name" value="ClpB_D2-small"/>
    <property type="match status" value="1"/>
</dbReference>
<feature type="domain" description="AAA+ ATPase" evidence="4">
    <location>
        <begin position="520"/>
        <end position="686"/>
    </location>
</feature>
<dbReference type="Proteomes" id="UP000004095">
    <property type="component" value="Unassembled WGS sequence"/>
</dbReference>
<dbReference type="InterPro" id="IPR050130">
    <property type="entry name" value="ClpA_ClpB"/>
</dbReference>
<evidence type="ECO:0000256" key="2">
    <source>
        <dbReference type="ARBA" id="ARBA00022840"/>
    </source>
</evidence>
<dbReference type="AlphaFoldDB" id="A1ZCV4"/>
<dbReference type="GO" id="GO:0005737">
    <property type="term" value="C:cytoplasm"/>
    <property type="evidence" value="ECO:0007669"/>
    <property type="project" value="TreeGrafter"/>
</dbReference>
<evidence type="ECO:0000313" key="6">
    <source>
        <dbReference type="EMBL" id="EAY31493.1"/>
    </source>
</evidence>
<evidence type="ECO:0000256" key="3">
    <source>
        <dbReference type="ARBA" id="ARBA00023186"/>
    </source>
</evidence>
<proteinExistence type="predicted"/>
<evidence type="ECO:0000259" key="4">
    <source>
        <dbReference type="SMART" id="SM00382"/>
    </source>
</evidence>
<evidence type="ECO:0000259" key="5">
    <source>
        <dbReference type="SMART" id="SM01086"/>
    </source>
</evidence>
<gene>
    <name evidence="6" type="ORF">M23134_04999</name>
</gene>
<dbReference type="InterPro" id="IPR003959">
    <property type="entry name" value="ATPase_AAA_core"/>
</dbReference>
<dbReference type="OrthoDB" id="9803641at2"/>